<sequence length="660" mass="73552">MLQRAARNASLGSLRGGGNALGLTSFLHQRCPRLLVQTPVRLYAPQPRRRKPLSDQKLLVKKEKKILRKLTKEEEKRAADAFYSAHEAQEAAGATATSTSSSAESGRPRTKKKKRASDGGGDGAGEGATSAGSRFGRDQRLADSREALVERARQLARQSAARAGSGLAGARGQRRVEDLPQSNPWLLYANEMGDMIDFPGLELVGAVAGEVTPHRLDRGDCISAPEGSQRAPVGYQRDDQEAEVLSADPKTDRANMTKRDRTWPPEAVAVSLPAPYIATHYSSFNSLPGGQTLPLFFYTPVGWWKKGSDFLVPAMRIDDDPRQDLEHFEDEEIIDKKIQEKLEKFPDNRFVQHLGTCVANYSCLSAINFFMGRWEAHAGADIAAGQYDVPGLSLPAEGPERPLGTLQAIVEVAVEHLAKAPHAIIAFGQSCEGEPLLQADLLCEVIAKIRQRTRRGTIHVNTNGTVTEAVARLRESGLDSLRVDVNSVRREYFNRYTRLNYEPVVERLRQAARERMERAKRGEPEPDPEGEEAQSLEPDDSFDKAKESLKVMKDRGGFTSIRYMILPGLNDERKEVDELCRFIEETRIDMIQWRNIALDPEYYLTSIKYEPPASVVYAEKLGVKQLMETIRDKYPHVKHGYYNPCLDEKAHGYNLTTASP</sequence>
<evidence type="ECO:0000256" key="2">
    <source>
        <dbReference type="ARBA" id="ARBA00022485"/>
    </source>
</evidence>
<organism evidence="9 10">
    <name type="scientific">Acanthamoeba castellanii (strain ATCC 30010 / Neff)</name>
    <dbReference type="NCBI Taxonomy" id="1257118"/>
    <lineage>
        <taxon>Eukaryota</taxon>
        <taxon>Amoebozoa</taxon>
        <taxon>Discosea</taxon>
        <taxon>Longamoebia</taxon>
        <taxon>Centramoebida</taxon>
        <taxon>Acanthamoebidae</taxon>
        <taxon>Acanthamoeba</taxon>
    </lineage>
</organism>
<protein>
    <submittedName>
        <fullName evidence="9">Radical SAM domain containing protein</fullName>
    </submittedName>
</protein>
<dbReference type="RefSeq" id="XP_004337272.1">
    <property type="nucleotide sequence ID" value="XM_004337224.1"/>
</dbReference>
<feature type="region of interest" description="Disordered" evidence="7">
    <location>
        <begin position="89"/>
        <end position="139"/>
    </location>
</feature>
<dbReference type="InterPro" id="IPR058240">
    <property type="entry name" value="rSAM_sf"/>
</dbReference>
<name>L8GQ06_ACACF</name>
<keyword evidence="2" id="KW-0004">4Fe-4S</keyword>
<feature type="compositionally biased region" description="Basic and acidic residues" evidence="7">
    <location>
        <begin position="515"/>
        <end position="524"/>
    </location>
</feature>
<keyword evidence="10" id="KW-1185">Reference proteome</keyword>
<dbReference type="Proteomes" id="UP000011083">
    <property type="component" value="Unassembled WGS sequence"/>
</dbReference>
<evidence type="ECO:0000256" key="6">
    <source>
        <dbReference type="ARBA" id="ARBA00023014"/>
    </source>
</evidence>
<feature type="domain" description="Radical SAM core" evidence="8">
    <location>
        <begin position="405"/>
        <end position="515"/>
    </location>
</feature>
<dbReference type="GO" id="GO:0046872">
    <property type="term" value="F:metal ion binding"/>
    <property type="evidence" value="ECO:0007669"/>
    <property type="project" value="UniProtKB-KW"/>
</dbReference>
<dbReference type="Gene3D" id="3.20.20.70">
    <property type="entry name" value="Aldolase class I"/>
    <property type="match status" value="2"/>
</dbReference>
<gene>
    <name evidence="9" type="ORF">ACA1_219850</name>
</gene>
<dbReference type="GO" id="GO:0051539">
    <property type="term" value="F:4 iron, 4 sulfur cluster binding"/>
    <property type="evidence" value="ECO:0007669"/>
    <property type="project" value="UniProtKB-KW"/>
</dbReference>
<evidence type="ECO:0000256" key="5">
    <source>
        <dbReference type="ARBA" id="ARBA00023004"/>
    </source>
</evidence>
<evidence type="ECO:0000313" key="10">
    <source>
        <dbReference type="Proteomes" id="UP000011083"/>
    </source>
</evidence>
<dbReference type="KEGG" id="acan:ACA1_219850"/>
<keyword evidence="3" id="KW-0949">S-adenosyl-L-methionine</keyword>
<reference evidence="9 10" key="1">
    <citation type="journal article" date="2013" name="Genome Biol.">
        <title>Genome of Acanthamoeba castellanii highlights extensive lateral gene transfer and early evolution of tyrosine kinase signaling.</title>
        <authorList>
            <person name="Clarke M."/>
            <person name="Lohan A.J."/>
            <person name="Liu B."/>
            <person name="Lagkouvardos I."/>
            <person name="Roy S."/>
            <person name="Zafar N."/>
            <person name="Bertelli C."/>
            <person name="Schilde C."/>
            <person name="Kianianmomeni A."/>
            <person name="Burglin T.R."/>
            <person name="Frech C."/>
            <person name="Turcotte B."/>
            <person name="Kopec K.O."/>
            <person name="Synnott J.M."/>
            <person name="Choo C."/>
            <person name="Paponov I."/>
            <person name="Finkler A."/>
            <person name="Soon Heng Tan C."/>
            <person name="Hutchins A.P."/>
            <person name="Weinmeier T."/>
            <person name="Rattei T."/>
            <person name="Chu J.S."/>
            <person name="Gimenez G."/>
            <person name="Irimia M."/>
            <person name="Rigden D.J."/>
            <person name="Fitzpatrick D.A."/>
            <person name="Lorenzo-Morales J."/>
            <person name="Bateman A."/>
            <person name="Chiu C.H."/>
            <person name="Tang P."/>
            <person name="Hegemann P."/>
            <person name="Fromm H."/>
            <person name="Raoult D."/>
            <person name="Greub G."/>
            <person name="Miranda-Saavedra D."/>
            <person name="Chen N."/>
            <person name="Nash P."/>
            <person name="Ginger M.L."/>
            <person name="Horn M."/>
            <person name="Schaap P."/>
            <person name="Caler L."/>
            <person name="Loftus B."/>
        </authorList>
    </citation>
    <scope>NUCLEOTIDE SEQUENCE [LARGE SCALE GENOMIC DNA]</scope>
    <source>
        <strain evidence="9 10">Neff</strain>
    </source>
</reference>
<dbReference type="CDD" id="cd01335">
    <property type="entry name" value="Radical_SAM"/>
    <property type="match status" value="1"/>
</dbReference>
<keyword evidence="6" id="KW-0411">Iron-sulfur</keyword>
<dbReference type="SUPFAM" id="SSF102114">
    <property type="entry name" value="Radical SAM enzymes"/>
    <property type="match status" value="2"/>
</dbReference>
<feature type="compositionally biased region" description="Acidic residues" evidence="7">
    <location>
        <begin position="525"/>
        <end position="540"/>
    </location>
</feature>
<dbReference type="AlphaFoldDB" id="L8GQ06"/>
<dbReference type="OrthoDB" id="10290818at2759"/>
<feature type="region of interest" description="Disordered" evidence="7">
    <location>
        <begin position="515"/>
        <end position="543"/>
    </location>
</feature>
<proteinExistence type="predicted"/>
<evidence type="ECO:0000259" key="8">
    <source>
        <dbReference type="Pfam" id="PF04055"/>
    </source>
</evidence>
<evidence type="ECO:0000313" key="9">
    <source>
        <dbReference type="EMBL" id="ELR15259.1"/>
    </source>
</evidence>
<dbReference type="GO" id="GO:0003824">
    <property type="term" value="F:catalytic activity"/>
    <property type="evidence" value="ECO:0007669"/>
    <property type="project" value="InterPro"/>
</dbReference>
<dbReference type="InterPro" id="IPR034457">
    <property type="entry name" value="Organic_radical-activating"/>
</dbReference>
<dbReference type="VEuPathDB" id="AmoebaDB:ACA1_219850"/>
<dbReference type="PANTHER" id="PTHR30352:SF5">
    <property type="entry name" value="PYRUVATE FORMATE-LYASE 1-ACTIVATING ENZYME"/>
    <property type="match status" value="1"/>
</dbReference>
<feature type="region of interest" description="Disordered" evidence="7">
    <location>
        <begin position="218"/>
        <end position="239"/>
    </location>
</feature>
<evidence type="ECO:0000256" key="7">
    <source>
        <dbReference type="SAM" id="MobiDB-lite"/>
    </source>
</evidence>
<dbReference type="EMBL" id="KB008036">
    <property type="protein sequence ID" value="ELR15259.1"/>
    <property type="molecule type" value="Genomic_DNA"/>
</dbReference>
<evidence type="ECO:0000256" key="4">
    <source>
        <dbReference type="ARBA" id="ARBA00022723"/>
    </source>
</evidence>
<accession>L8GQ06</accession>
<keyword evidence="5" id="KW-0408">Iron</keyword>
<feature type="compositionally biased region" description="Low complexity" evidence="7">
    <location>
        <begin position="89"/>
        <end position="105"/>
    </location>
</feature>
<dbReference type="InterPro" id="IPR013785">
    <property type="entry name" value="Aldolase_TIM"/>
</dbReference>
<comment type="cofactor">
    <cofactor evidence="1">
        <name>[4Fe-4S] cluster</name>
        <dbReference type="ChEBI" id="CHEBI:49883"/>
    </cofactor>
</comment>
<dbReference type="PANTHER" id="PTHR30352">
    <property type="entry name" value="PYRUVATE FORMATE-LYASE-ACTIVATING ENZYME"/>
    <property type="match status" value="1"/>
</dbReference>
<keyword evidence="4" id="KW-0479">Metal-binding</keyword>
<evidence type="ECO:0000256" key="1">
    <source>
        <dbReference type="ARBA" id="ARBA00001966"/>
    </source>
</evidence>
<dbReference type="GeneID" id="14915906"/>
<dbReference type="InterPro" id="IPR007197">
    <property type="entry name" value="rSAM"/>
</dbReference>
<evidence type="ECO:0000256" key="3">
    <source>
        <dbReference type="ARBA" id="ARBA00022691"/>
    </source>
</evidence>
<dbReference type="Pfam" id="PF04055">
    <property type="entry name" value="Radical_SAM"/>
    <property type="match status" value="1"/>
</dbReference>